<gene>
    <name evidence="1" type="ORF">GCM10025781_27090</name>
</gene>
<evidence type="ECO:0000313" key="1">
    <source>
        <dbReference type="EMBL" id="GAA4707055.1"/>
    </source>
</evidence>
<protein>
    <submittedName>
        <fullName evidence="1">Uncharacterized protein</fullName>
    </submittedName>
</protein>
<accession>A0ABP8XFG4</accession>
<comment type="caution">
    <text evidence="1">The sequence shown here is derived from an EMBL/GenBank/DDBJ whole genome shotgun (WGS) entry which is preliminary data.</text>
</comment>
<organism evidence="1 2">
    <name type="scientific">Kocuria gwangalliensis</name>
    <dbReference type="NCBI Taxonomy" id="501592"/>
    <lineage>
        <taxon>Bacteria</taxon>
        <taxon>Bacillati</taxon>
        <taxon>Actinomycetota</taxon>
        <taxon>Actinomycetes</taxon>
        <taxon>Micrococcales</taxon>
        <taxon>Micrococcaceae</taxon>
        <taxon>Kocuria</taxon>
    </lineage>
</organism>
<dbReference type="RefSeq" id="WP_345311857.1">
    <property type="nucleotide sequence ID" value="NZ_BAABLN010000064.1"/>
</dbReference>
<evidence type="ECO:0000313" key="2">
    <source>
        <dbReference type="Proteomes" id="UP001501446"/>
    </source>
</evidence>
<keyword evidence="2" id="KW-1185">Reference proteome</keyword>
<reference evidence="2" key="1">
    <citation type="journal article" date="2019" name="Int. J. Syst. Evol. Microbiol.">
        <title>The Global Catalogue of Microorganisms (GCM) 10K type strain sequencing project: providing services to taxonomists for standard genome sequencing and annotation.</title>
        <authorList>
            <consortium name="The Broad Institute Genomics Platform"/>
            <consortium name="The Broad Institute Genome Sequencing Center for Infectious Disease"/>
            <person name="Wu L."/>
            <person name="Ma J."/>
        </authorList>
    </citation>
    <scope>NUCLEOTIDE SEQUENCE [LARGE SCALE GENOMIC DNA]</scope>
    <source>
        <strain evidence="2">JCM 18958</strain>
    </source>
</reference>
<proteinExistence type="predicted"/>
<dbReference type="EMBL" id="BAABLN010000064">
    <property type="protein sequence ID" value="GAA4707055.1"/>
    <property type="molecule type" value="Genomic_DNA"/>
</dbReference>
<name>A0ABP8XFG4_9MICC</name>
<sequence>MSAYADPLVDGAIPMRAYEAQMWDALNKHWQRRNNRCGLPNWASTTFDRAGEVAGNAAP</sequence>
<dbReference type="Proteomes" id="UP001501446">
    <property type="component" value="Unassembled WGS sequence"/>
</dbReference>